<dbReference type="EMBL" id="BPLR01009357">
    <property type="protein sequence ID" value="GIY31324.1"/>
    <property type="molecule type" value="Genomic_DNA"/>
</dbReference>
<keyword evidence="2" id="KW-1185">Reference proteome</keyword>
<proteinExistence type="predicted"/>
<comment type="caution">
    <text evidence="1">The sequence shown here is derived from an EMBL/GenBank/DDBJ whole genome shotgun (WGS) entry which is preliminary data.</text>
</comment>
<sequence>MSPFLPCNPSIGECVFLPQRSPLDDNPPHPSFEPPFRESPPSFPICDHRYSDKSCLDRYLRRCHLVKVNSAIVPVTHRVTFFIEIRSHLLQTPRIAILSFAGFVVVDVNTAPRSLIRVVFLFVLKSNGMLFE</sequence>
<protein>
    <submittedName>
        <fullName evidence="1">Uncharacterized protein</fullName>
    </submittedName>
</protein>
<reference evidence="1 2" key="1">
    <citation type="submission" date="2021-06" db="EMBL/GenBank/DDBJ databases">
        <title>Caerostris extrusa draft genome.</title>
        <authorList>
            <person name="Kono N."/>
            <person name="Arakawa K."/>
        </authorList>
    </citation>
    <scope>NUCLEOTIDE SEQUENCE [LARGE SCALE GENOMIC DNA]</scope>
</reference>
<evidence type="ECO:0000313" key="2">
    <source>
        <dbReference type="Proteomes" id="UP001054945"/>
    </source>
</evidence>
<dbReference type="AlphaFoldDB" id="A0AAV4SBF4"/>
<organism evidence="1 2">
    <name type="scientific">Caerostris extrusa</name>
    <name type="common">Bark spider</name>
    <name type="synonym">Caerostris bankana</name>
    <dbReference type="NCBI Taxonomy" id="172846"/>
    <lineage>
        <taxon>Eukaryota</taxon>
        <taxon>Metazoa</taxon>
        <taxon>Ecdysozoa</taxon>
        <taxon>Arthropoda</taxon>
        <taxon>Chelicerata</taxon>
        <taxon>Arachnida</taxon>
        <taxon>Araneae</taxon>
        <taxon>Araneomorphae</taxon>
        <taxon>Entelegynae</taxon>
        <taxon>Araneoidea</taxon>
        <taxon>Araneidae</taxon>
        <taxon>Caerostris</taxon>
    </lineage>
</organism>
<name>A0AAV4SBF4_CAEEX</name>
<gene>
    <name evidence="1" type="ORF">CEXT_622391</name>
</gene>
<dbReference type="Proteomes" id="UP001054945">
    <property type="component" value="Unassembled WGS sequence"/>
</dbReference>
<evidence type="ECO:0000313" key="1">
    <source>
        <dbReference type="EMBL" id="GIY31324.1"/>
    </source>
</evidence>
<accession>A0AAV4SBF4</accession>